<keyword evidence="3" id="KW-1185">Reference proteome</keyword>
<gene>
    <name evidence="2" type="ORF">P691DRAFT_762889</name>
</gene>
<sequence>MFGIARTGVQCNFLVLFQPNDGHDCRIVILRPPPHRNPRPFNVPEEQSLTFPEIPPQTRPTTSQGLKDLRPIHPSAHPSSRTSLKICVRLTLRISSSPSSSAAVVAASRLPPSKLDFTLLTFP</sequence>
<comment type="caution">
    <text evidence="2">The sequence shown here is derived from an EMBL/GenBank/DDBJ whole genome shotgun (WGS) entry which is preliminary data.</text>
</comment>
<dbReference type="AlphaFoldDB" id="A0A9P6C0W6"/>
<organism evidence="2 3">
    <name type="scientific">Macrolepiota fuliginosa MF-IS2</name>
    <dbReference type="NCBI Taxonomy" id="1400762"/>
    <lineage>
        <taxon>Eukaryota</taxon>
        <taxon>Fungi</taxon>
        <taxon>Dikarya</taxon>
        <taxon>Basidiomycota</taxon>
        <taxon>Agaricomycotina</taxon>
        <taxon>Agaricomycetes</taxon>
        <taxon>Agaricomycetidae</taxon>
        <taxon>Agaricales</taxon>
        <taxon>Agaricineae</taxon>
        <taxon>Agaricaceae</taxon>
        <taxon>Macrolepiota</taxon>
    </lineage>
</organism>
<name>A0A9P6C0W6_9AGAR</name>
<evidence type="ECO:0000256" key="1">
    <source>
        <dbReference type="SAM" id="MobiDB-lite"/>
    </source>
</evidence>
<evidence type="ECO:0000313" key="3">
    <source>
        <dbReference type="Proteomes" id="UP000807342"/>
    </source>
</evidence>
<reference evidence="2" key="1">
    <citation type="submission" date="2020-11" db="EMBL/GenBank/DDBJ databases">
        <authorList>
            <consortium name="DOE Joint Genome Institute"/>
            <person name="Ahrendt S."/>
            <person name="Riley R."/>
            <person name="Andreopoulos W."/>
            <person name="Labutti K."/>
            <person name="Pangilinan J."/>
            <person name="Ruiz-Duenas F.J."/>
            <person name="Barrasa J.M."/>
            <person name="Sanchez-Garcia M."/>
            <person name="Camarero S."/>
            <person name="Miyauchi S."/>
            <person name="Serrano A."/>
            <person name="Linde D."/>
            <person name="Babiker R."/>
            <person name="Drula E."/>
            <person name="Ayuso-Fernandez I."/>
            <person name="Pacheco R."/>
            <person name="Padilla G."/>
            <person name="Ferreira P."/>
            <person name="Barriuso J."/>
            <person name="Kellner H."/>
            <person name="Castanera R."/>
            <person name="Alfaro M."/>
            <person name="Ramirez L."/>
            <person name="Pisabarro A.G."/>
            <person name="Kuo A."/>
            <person name="Tritt A."/>
            <person name="Lipzen A."/>
            <person name="He G."/>
            <person name="Yan M."/>
            <person name="Ng V."/>
            <person name="Cullen D."/>
            <person name="Martin F."/>
            <person name="Rosso M.-N."/>
            <person name="Henrissat B."/>
            <person name="Hibbett D."/>
            <person name="Martinez A.T."/>
            <person name="Grigoriev I.V."/>
        </authorList>
    </citation>
    <scope>NUCLEOTIDE SEQUENCE</scope>
    <source>
        <strain evidence="2">MF-IS2</strain>
    </source>
</reference>
<dbReference type="Proteomes" id="UP000807342">
    <property type="component" value="Unassembled WGS sequence"/>
</dbReference>
<dbReference type="EMBL" id="MU151332">
    <property type="protein sequence ID" value="KAF9444999.1"/>
    <property type="molecule type" value="Genomic_DNA"/>
</dbReference>
<accession>A0A9P6C0W6</accession>
<feature type="region of interest" description="Disordered" evidence="1">
    <location>
        <begin position="34"/>
        <end position="80"/>
    </location>
</feature>
<proteinExistence type="predicted"/>
<evidence type="ECO:0000313" key="2">
    <source>
        <dbReference type="EMBL" id="KAF9444999.1"/>
    </source>
</evidence>
<protein>
    <submittedName>
        <fullName evidence="2">Uncharacterized protein</fullName>
    </submittedName>
</protein>